<proteinExistence type="predicted"/>
<organism evidence="1">
    <name type="scientific">Staphylococcus phage HS05</name>
    <dbReference type="NCBI Taxonomy" id="3056399"/>
    <lineage>
        <taxon>Viruses</taxon>
    </lineage>
</organism>
<protein>
    <submittedName>
        <fullName evidence="1">Uncharacterized protein</fullName>
    </submittedName>
</protein>
<accession>A0AA49X4E7</accession>
<name>A0AA49X4E7_9VIRU</name>
<sequence length="68" mass="8150">MSKIKPYELQEFFNQRNERAKELIKIFRDENPNNNPLVISGYKTRAVREANDEMLIQLLEKLDLLENK</sequence>
<reference evidence="1" key="1">
    <citation type="submission" date="2023-04" db="EMBL/GenBank/DDBJ databases">
        <title>The human skin virome in hidradenitis suppurativa patients.</title>
        <authorList>
            <person name="Jansen D."/>
        </authorList>
    </citation>
    <scope>NUCLEOTIDE SEQUENCE</scope>
    <source>
        <strain evidence="1">VC3_JansenPhageB</strain>
    </source>
</reference>
<dbReference type="EMBL" id="OQ890310">
    <property type="protein sequence ID" value="WLJ25441.1"/>
    <property type="molecule type" value="Genomic_DNA"/>
</dbReference>
<evidence type="ECO:0000313" key="1">
    <source>
        <dbReference type="EMBL" id="WLJ25441.1"/>
    </source>
</evidence>